<dbReference type="InterPro" id="IPR047262">
    <property type="entry name" value="PRX-like1"/>
</dbReference>
<dbReference type="CDD" id="cd02969">
    <property type="entry name" value="PRX_like1"/>
    <property type="match status" value="1"/>
</dbReference>
<dbReference type="PROSITE" id="PS51352">
    <property type="entry name" value="THIOREDOXIN_2"/>
    <property type="match status" value="1"/>
</dbReference>
<dbReference type="Proteomes" id="UP000640485">
    <property type="component" value="Unassembled WGS sequence"/>
</dbReference>
<reference evidence="2" key="1">
    <citation type="submission" date="2021-01" db="EMBL/GenBank/DDBJ databases">
        <title>Paracoccus amoyensis sp. nov., isolated from the surface seawater along the coast of Xiamen Island, China.</title>
        <authorList>
            <person name="Lyu L."/>
        </authorList>
    </citation>
    <scope>NUCLEOTIDE SEQUENCE</scope>
    <source>
        <strain evidence="2">MJ17</strain>
    </source>
</reference>
<dbReference type="Pfam" id="PF00578">
    <property type="entry name" value="AhpC-TSA"/>
    <property type="match status" value="1"/>
</dbReference>
<comment type="caution">
    <text evidence="2">The sequence shown here is derived from an EMBL/GenBank/DDBJ whole genome shotgun (WGS) entry which is preliminary data.</text>
</comment>
<dbReference type="RefSeq" id="WP_200687930.1">
    <property type="nucleotide sequence ID" value="NZ_JAEPRQ010000006.1"/>
</dbReference>
<name>A0A934VVT5_9RHOB</name>
<evidence type="ECO:0000259" key="1">
    <source>
        <dbReference type="PROSITE" id="PS51352"/>
    </source>
</evidence>
<proteinExistence type="predicted"/>
<organism evidence="2 3">
    <name type="scientific">Paracoccus caeni</name>
    <dbReference type="NCBI Taxonomy" id="657651"/>
    <lineage>
        <taxon>Bacteria</taxon>
        <taxon>Pseudomonadati</taxon>
        <taxon>Pseudomonadota</taxon>
        <taxon>Alphaproteobacteria</taxon>
        <taxon>Rhodobacterales</taxon>
        <taxon>Paracoccaceae</taxon>
        <taxon>Paracoccus</taxon>
    </lineage>
</organism>
<dbReference type="EMBL" id="JAEPRQ010000006">
    <property type="protein sequence ID" value="MBK4217291.1"/>
    <property type="molecule type" value="Genomic_DNA"/>
</dbReference>
<dbReference type="AlphaFoldDB" id="A0A934VVT5"/>
<dbReference type="InterPro" id="IPR013766">
    <property type="entry name" value="Thioredoxin_domain"/>
</dbReference>
<gene>
    <name evidence="2" type="ORF">JJJ17_15280</name>
</gene>
<evidence type="ECO:0000313" key="3">
    <source>
        <dbReference type="Proteomes" id="UP000640485"/>
    </source>
</evidence>
<dbReference type="InterPro" id="IPR036249">
    <property type="entry name" value="Thioredoxin-like_sf"/>
</dbReference>
<dbReference type="Gene3D" id="3.40.30.10">
    <property type="entry name" value="Glutaredoxin"/>
    <property type="match status" value="1"/>
</dbReference>
<feature type="domain" description="Thioredoxin" evidence="1">
    <location>
        <begin position="8"/>
        <end position="160"/>
    </location>
</feature>
<evidence type="ECO:0000313" key="2">
    <source>
        <dbReference type="EMBL" id="MBK4217291.1"/>
    </source>
</evidence>
<dbReference type="PANTHER" id="PTHR43640">
    <property type="entry name" value="OS07G0260300 PROTEIN"/>
    <property type="match status" value="1"/>
</dbReference>
<protein>
    <submittedName>
        <fullName evidence="2">Thioredoxin family protein</fullName>
    </submittedName>
</protein>
<dbReference type="PANTHER" id="PTHR43640:SF1">
    <property type="entry name" value="THIOREDOXIN-DEPENDENT PEROXIREDOXIN"/>
    <property type="match status" value="1"/>
</dbReference>
<sequence>MAVSPPICDFGAPWHDFSLPGVDGTIWTLDDVKGQNGTLVMFICNHCPYVQSILDRVVRDAKEMQNAGIGVVAISANDVAEYPQDGPEEMRSEARRRGFTFPYLYDESQEVARSYGAECTPDFFGYNAEGQLNYRGRFDSSTRKAGPEDARKELLEAMLLIARTGTGPEDQIPSMGCSIKWKTA</sequence>
<dbReference type="InterPro" id="IPR000866">
    <property type="entry name" value="AhpC/TSA"/>
</dbReference>
<keyword evidence="3" id="KW-1185">Reference proteome</keyword>
<dbReference type="GO" id="GO:0016209">
    <property type="term" value="F:antioxidant activity"/>
    <property type="evidence" value="ECO:0007669"/>
    <property type="project" value="InterPro"/>
</dbReference>
<dbReference type="GO" id="GO:0016491">
    <property type="term" value="F:oxidoreductase activity"/>
    <property type="evidence" value="ECO:0007669"/>
    <property type="project" value="InterPro"/>
</dbReference>
<accession>A0A934VVT5</accession>
<dbReference type="SUPFAM" id="SSF52833">
    <property type="entry name" value="Thioredoxin-like"/>
    <property type="match status" value="1"/>
</dbReference>